<dbReference type="InterPro" id="IPR006342">
    <property type="entry name" value="FkbM_mtfrase"/>
</dbReference>
<dbReference type="SUPFAM" id="SSF53335">
    <property type="entry name" value="S-adenosyl-L-methionine-dependent methyltransferases"/>
    <property type="match status" value="1"/>
</dbReference>
<name>A0A223ENH3_9BACI</name>
<dbReference type="OrthoDB" id="9802760at2"/>
<dbReference type="EMBL" id="CP017704">
    <property type="protein sequence ID" value="ASS96792.1"/>
    <property type="molecule type" value="Genomic_DNA"/>
</dbReference>
<evidence type="ECO:0000313" key="3">
    <source>
        <dbReference type="Proteomes" id="UP000214618"/>
    </source>
</evidence>
<dbReference type="InterPro" id="IPR029063">
    <property type="entry name" value="SAM-dependent_MTases_sf"/>
</dbReference>
<evidence type="ECO:0000259" key="1">
    <source>
        <dbReference type="Pfam" id="PF05050"/>
    </source>
</evidence>
<gene>
    <name evidence="2" type="ORF">BS1321_24525</name>
</gene>
<dbReference type="GeneID" id="56475958"/>
<dbReference type="Proteomes" id="UP000214618">
    <property type="component" value="Chromosome"/>
</dbReference>
<reference evidence="2 3" key="1">
    <citation type="submission" date="2016-10" db="EMBL/GenBank/DDBJ databases">
        <title>The whole genome sequencing and assembly of Bacillus simplex DSM 1321 strain.</title>
        <authorList>
            <person name="Park M.-K."/>
            <person name="Lee Y.-J."/>
            <person name="Yi H."/>
            <person name="Bahn Y.-S."/>
            <person name="Kim J.F."/>
            <person name="Lee D.-W."/>
        </authorList>
    </citation>
    <scope>NUCLEOTIDE SEQUENCE [LARGE SCALE GENOMIC DNA]</scope>
    <source>
        <strain evidence="2 3">DSM 1321</strain>
    </source>
</reference>
<dbReference type="AlphaFoldDB" id="A0A223ENH3"/>
<sequence length="271" mass="30977">MKKIINGDSHCGFYVNPNDARGNFLLQSGTLHKDLLALWCKAVTVLKPQIVIDVGVNFGEILFSMKYPEHSRIIGFEANKELFPYLEKSRIEHPNVKQIELIHKLASDKEDKEIDFYIHKSWSGNSSAVPIFPDHLLKKDKIKAITIDSLFNNTVLNNKSMLFKIDVEGYEEKVLTGMKNIINSCGSCIGFTEINTSFLETAGTDVNAFLSQLNNQFKVLYLKSSQNLIQFNRLDMQTLKSHFNQDEVHIDLILFSDNNLINKFNFNIEII</sequence>
<dbReference type="RefSeq" id="WP_063236266.1">
    <property type="nucleotide sequence ID" value="NZ_BCVO01000042.1"/>
</dbReference>
<dbReference type="NCBIfam" id="TIGR01444">
    <property type="entry name" value="fkbM_fam"/>
    <property type="match status" value="1"/>
</dbReference>
<protein>
    <recommendedName>
        <fullName evidence="1">Methyltransferase FkbM domain-containing protein</fullName>
    </recommendedName>
</protein>
<dbReference type="Pfam" id="PF05050">
    <property type="entry name" value="Methyltransf_21"/>
    <property type="match status" value="1"/>
</dbReference>
<organism evidence="2 3">
    <name type="scientific">Peribacillus simplex NBRC 15720 = DSM 1321</name>
    <dbReference type="NCBI Taxonomy" id="1349754"/>
    <lineage>
        <taxon>Bacteria</taxon>
        <taxon>Bacillati</taxon>
        <taxon>Bacillota</taxon>
        <taxon>Bacilli</taxon>
        <taxon>Bacillales</taxon>
        <taxon>Bacillaceae</taxon>
        <taxon>Peribacillus</taxon>
    </lineage>
</organism>
<dbReference type="Gene3D" id="3.40.50.150">
    <property type="entry name" value="Vaccinia Virus protein VP39"/>
    <property type="match status" value="1"/>
</dbReference>
<proteinExistence type="predicted"/>
<evidence type="ECO:0000313" key="2">
    <source>
        <dbReference type="EMBL" id="ASS96792.1"/>
    </source>
</evidence>
<accession>A0A223ENH3</accession>
<feature type="domain" description="Methyltransferase FkbM" evidence="1">
    <location>
        <begin position="53"/>
        <end position="216"/>
    </location>
</feature>